<proteinExistence type="predicted"/>
<evidence type="ECO:0000313" key="1">
    <source>
        <dbReference type="EMBL" id="RNI29774.1"/>
    </source>
</evidence>
<protein>
    <submittedName>
        <fullName evidence="1">Uncharacterized protein</fullName>
    </submittedName>
</protein>
<organism evidence="1 2">
    <name type="scientific">Rufibacter immobilis</name>
    <dbReference type="NCBI Taxonomy" id="1348778"/>
    <lineage>
        <taxon>Bacteria</taxon>
        <taxon>Pseudomonadati</taxon>
        <taxon>Bacteroidota</taxon>
        <taxon>Cytophagia</taxon>
        <taxon>Cytophagales</taxon>
        <taxon>Hymenobacteraceae</taxon>
        <taxon>Rufibacter</taxon>
    </lineage>
</organism>
<dbReference type="Proteomes" id="UP000271010">
    <property type="component" value="Unassembled WGS sequence"/>
</dbReference>
<accession>A0A3M9MW57</accession>
<dbReference type="EMBL" id="RJJE01000009">
    <property type="protein sequence ID" value="RNI29774.1"/>
    <property type="molecule type" value="Genomic_DNA"/>
</dbReference>
<evidence type="ECO:0000313" key="2">
    <source>
        <dbReference type="Proteomes" id="UP000271010"/>
    </source>
</evidence>
<keyword evidence="2" id="KW-1185">Reference proteome</keyword>
<sequence length="92" mass="10767">MNKQDKINALRKVLEGEPIDRVFPSLEVFIVEGYTEKHSLVMVNEKYGNVPNDQVDTIISKVKEQHPFKSLKVLRISKQEYDEISETLEKEY</sequence>
<dbReference type="AlphaFoldDB" id="A0A3M9MW57"/>
<comment type="caution">
    <text evidence="1">The sequence shown here is derived from an EMBL/GenBank/DDBJ whole genome shotgun (WGS) entry which is preliminary data.</text>
</comment>
<reference evidence="1 2" key="1">
    <citation type="submission" date="2018-11" db="EMBL/GenBank/DDBJ databases">
        <title>Rufibacter latericius sp. nov., isolated from water in Baiyang Lake.</title>
        <authorList>
            <person name="Yang Y."/>
        </authorList>
    </citation>
    <scope>NUCLEOTIDE SEQUENCE [LARGE SCALE GENOMIC DNA]</scope>
    <source>
        <strain evidence="1 2">MCC P1</strain>
    </source>
</reference>
<gene>
    <name evidence="1" type="ORF">EFA69_09555</name>
</gene>
<dbReference type="RefSeq" id="WP_123132857.1">
    <property type="nucleotide sequence ID" value="NZ_RJJE01000009.1"/>
</dbReference>
<name>A0A3M9MW57_9BACT</name>